<gene>
    <name evidence="2" type="ORF">AZE42_13140</name>
</gene>
<feature type="region of interest" description="Disordered" evidence="1">
    <location>
        <begin position="66"/>
        <end position="102"/>
    </location>
</feature>
<feature type="region of interest" description="Disordered" evidence="1">
    <location>
        <begin position="1"/>
        <end position="45"/>
    </location>
</feature>
<comment type="caution">
    <text evidence="2">The sequence shown here is derived from an EMBL/GenBank/DDBJ whole genome shotgun (WGS) entry which is preliminary data.</text>
</comment>
<proteinExistence type="predicted"/>
<name>A0A1J8QCA5_9AGAM</name>
<organism evidence="2 3">
    <name type="scientific">Rhizopogon vesiculosus</name>
    <dbReference type="NCBI Taxonomy" id="180088"/>
    <lineage>
        <taxon>Eukaryota</taxon>
        <taxon>Fungi</taxon>
        <taxon>Dikarya</taxon>
        <taxon>Basidiomycota</taxon>
        <taxon>Agaricomycotina</taxon>
        <taxon>Agaricomycetes</taxon>
        <taxon>Agaricomycetidae</taxon>
        <taxon>Boletales</taxon>
        <taxon>Suillineae</taxon>
        <taxon>Rhizopogonaceae</taxon>
        <taxon>Rhizopogon</taxon>
    </lineage>
</organism>
<dbReference type="AlphaFoldDB" id="A0A1J8QCA5"/>
<feature type="compositionally biased region" description="Low complexity" evidence="1">
    <location>
        <begin position="18"/>
        <end position="32"/>
    </location>
</feature>
<dbReference type="Proteomes" id="UP000183567">
    <property type="component" value="Unassembled WGS sequence"/>
</dbReference>
<accession>A0A1J8QCA5</accession>
<evidence type="ECO:0000256" key="1">
    <source>
        <dbReference type="SAM" id="MobiDB-lite"/>
    </source>
</evidence>
<feature type="compositionally biased region" description="Basic and acidic residues" evidence="1">
    <location>
        <begin position="88"/>
        <end position="101"/>
    </location>
</feature>
<feature type="compositionally biased region" description="Polar residues" evidence="1">
    <location>
        <begin position="69"/>
        <end position="87"/>
    </location>
</feature>
<sequence length="129" mass="13810">MYFGETLRAPVPPPPLRDTPSPTSLPPLSLSSSHDRTTSKRTIAPTPMESIADIQMVKYNDFAFPPRTASRSKSKLSTSVPTSTSTDIRMKEESTLSEDRATASVAVIEPTPISPLLTPAATAAALQQV</sequence>
<evidence type="ECO:0000313" key="3">
    <source>
        <dbReference type="Proteomes" id="UP000183567"/>
    </source>
</evidence>
<dbReference type="EMBL" id="LVVM01001103">
    <property type="protein sequence ID" value="OJA19286.1"/>
    <property type="molecule type" value="Genomic_DNA"/>
</dbReference>
<reference evidence="2 3" key="1">
    <citation type="submission" date="2016-03" db="EMBL/GenBank/DDBJ databases">
        <title>Comparative genomics of the ectomycorrhizal sister species Rhizopogon vinicolor and Rhizopogon vesiculosus (Basidiomycota: Boletales) reveals a divergence of the mating type B locus.</title>
        <authorList>
            <person name="Mujic A.B."/>
            <person name="Kuo A."/>
            <person name="Tritt A."/>
            <person name="Lipzen A."/>
            <person name="Chen C."/>
            <person name="Johnson J."/>
            <person name="Sharma A."/>
            <person name="Barry K."/>
            <person name="Grigoriev I.V."/>
            <person name="Spatafora J.W."/>
        </authorList>
    </citation>
    <scope>NUCLEOTIDE SEQUENCE [LARGE SCALE GENOMIC DNA]</scope>
    <source>
        <strain evidence="2 3">AM-OR11-056</strain>
    </source>
</reference>
<protein>
    <submittedName>
        <fullName evidence="2">Uncharacterized protein</fullName>
    </submittedName>
</protein>
<keyword evidence="3" id="KW-1185">Reference proteome</keyword>
<evidence type="ECO:0000313" key="2">
    <source>
        <dbReference type="EMBL" id="OJA19286.1"/>
    </source>
</evidence>